<dbReference type="InterPro" id="IPR050510">
    <property type="entry name" value="Cation_transp_ATPase_P-type"/>
</dbReference>
<dbReference type="SMART" id="SM00831">
    <property type="entry name" value="Cation_ATPase_N"/>
    <property type="match status" value="1"/>
</dbReference>
<dbReference type="SFLD" id="SFLDF00027">
    <property type="entry name" value="p-type_atpase"/>
    <property type="match status" value="1"/>
</dbReference>
<proteinExistence type="inferred from homology"/>
<dbReference type="PRINTS" id="PR00119">
    <property type="entry name" value="CATATPASE"/>
</dbReference>
<comment type="caution">
    <text evidence="12">The sequence shown here is derived from an EMBL/GenBank/DDBJ whole genome shotgun (WGS) entry which is preliminary data.</text>
</comment>
<comment type="subcellular location">
    <subcellularLocation>
        <location evidence="1">Cell membrane</location>
        <topology evidence="1">Multi-pass membrane protein</topology>
    </subcellularLocation>
</comment>
<dbReference type="SUPFAM" id="SSF81653">
    <property type="entry name" value="Calcium ATPase, transduction domain A"/>
    <property type="match status" value="1"/>
</dbReference>
<evidence type="ECO:0000256" key="2">
    <source>
        <dbReference type="ARBA" id="ARBA00005675"/>
    </source>
</evidence>
<dbReference type="InterPro" id="IPR008250">
    <property type="entry name" value="ATPase_P-typ_transduc_dom_A_sf"/>
</dbReference>
<name>A0ABV5JAT8_9BACT</name>
<dbReference type="Pfam" id="PF00122">
    <property type="entry name" value="E1-E2_ATPase"/>
    <property type="match status" value="1"/>
</dbReference>
<dbReference type="InterPro" id="IPR023214">
    <property type="entry name" value="HAD_sf"/>
</dbReference>
<feature type="transmembrane region" description="Helical" evidence="10">
    <location>
        <begin position="722"/>
        <end position="743"/>
    </location>
</feature>
<dbReference type="SUPFAM" id="SSF56784">
    <property type="entry name" value="HAD-like"/>
    <property type="match status" value="1"/>
</dbReference>
<feature type="transmembrane region" description="Helical" evidence="10">
    <location>
        <begin position="768"/>
        <end position="791"/>
    </location>
</feature>
<keyword evidence="7" id="KW-1278">Translocase</keyword>
<keyword evidence="5" id="KW-0547">Nucleotide-binding</keyword>
<evidence type="ECO:0000313" key="13">
    <source>
        <dbReference type="Proteomes" id="UP001589654"/>
    </source>
</evidence>
<organism evidence="12 13">
    <name type="scientific">Echinicola jeungdonensis</name>
    <dbReference type="NCBI Taxonomy" id="709343"/>
    <lineage>
        <taxon>Bacteria</taxon>
        <taxon>Pseudomonadati</taxon>
        <taxon>Bacteroidota</taxon>
        <taxon>Cytophagia</taxon>
        <taxon>Cytophagales</taxon>
        <taxon>Cyclobacteriaceae</taxon>
        <taxon>Echinicola</taxon>
    </lineage>
</organism>
<evidence type="ECO:0000256" key="9">
    <source>
        <dbReference type="ARBA" id="ARBA00023136"/>
    </source>
</evidence>
<dbReference type="InterPro" id="IPR036412">
    <property type="entry name" value="HAD-like_sf"/>
</dbReference>
<keyword evidence="9 10" id="KW-0472">Membrane</keyword>
<dbReference type="InterPro" id="IPR023298">
    <property type="entry name" value="ATPase_P-typ_TM_dom_sf"/>
</dbReference>
<dbReference type="PANTHER" id="PTHR43294">
    <property type="entry name" value="SODIUM/POTASSIUM-TRANSPORTING ATPASE SUBUNIT ALPHA"/>
    <property type="match status" value="1"/>
</dbReference>
<feature type="transmembrane region" description="Helical" evidence="10">
    <location>
        <begin position="80"/>
        <end position="96"/>
    </location>
</feature>
<dbReference type="RefSeq" id="WP_290249077.1">
    <property type="nucleotide sequence ID" value="NZ_JAUFQT010000002.1"/>
</dbReference>
<feature type="transmembrane region" description="Helical" evidence="10">
    <location>
        <begin position="244"/>
        <end position="261"/>
    </location>
</feature>
<reference evidence="12 13" key="1">
    <citation type="submission" date="2024-09" db="EMBL/GenBank/DDBJ databases">
        <authorList>
            <person name="Sun Q."/>
            <person name="Mori K."/>
        </authorList>
    </citation>
    <scope>NUCLEOTIDE SEQUENCE [LARGE SCALE GENOMIC DNA]</scope>
    <source>
        <strain evidence="12 13">CECT 7682</strain>
    </source>
</reference>
<keyword evidence="13" id="KW-1185">Reference proteome</keyword>
<feature type="transmembrane region" description="Helical" evidence="10">
    <location>
        <begin position="797"/>
        <end position="815"/>
    </location>
</feature>
<dbReference type="SFLD" id="SFLDG00002">
    <property type="entry name" value="C1.7:_P-type_atpase_like"/>
    <property type="match status" value="1"/>
</dbReference>
<protein>
    <submittedName>
        <fullName evidence="12">Cation-translocating P-type ATPase</fullName>
    </submittedName>
</protein>
<dbReference type="InterPro" id="IPR006068">
    <property type="entry name" value="ATPase_P-typ_cation-transptr_C"/>
</dbReference>
<feature type="transmembrane region" description="Helical" evidence="10">
    <location>
        <begin position="696"/>
        <end position="716"/>
    </location>
</feature>
<dbReference type="NCBIfam" id="TIGR01494">
    <property type="entry name" value="ATPase_P-type"/>
    <property type="match status" value="2"/>
</dbReference>
<dbReference type="InterPro" id="IPR004014">
    <property type="entry name" value="ATPase_P-typ_cation-transptr_N"/>
</dbReference>
<evidence type="ECO:0000259" key="11">
    <source>
        <dbReference type="SMART" id="SM00831"/>
    </source>
</evidence>
<dbReference type="SUPFAM" id="SSF81665">
    <property type="entry name" value="Calcium ATPase, transmembrane domain M"/>
    <property type="match status" value="1"/>
</dbReference>
<keyword evidence="8 10" id="KW-1133">Transmembrane helix</keyword>
<feature type="transmembrane region" description="Helical" evidence="10">
    <location>
        <begin position="273"/>
        <end position="299"/>
    </location>
</feature>
<dbReference type="InterPro" id="IPR001757">
    <property type="entry name" value="P_typ_ATPase"/>
</dbReference>
<comment type="similarity">
    <text evidence="2">Belongs to the cation transport ATPase (P-type) (TC 3.A.3) family. Type IIA subfamily.</text>
</comment>
<dbReference type="Pfam" id="PF00689">
    <property type="entry name" value="Cation_ATPase_C"/>
    <property type="match status" value="1"/>
</dbReference>
<dbReference type="InterPro" id="IPR059000">
    <property type="entry name" value="ATPase_P-type_domA"/>
</dbReference>
<dbReference type="PROSITE" id="PS00154">
    <property type="entry name" value="ATPASE_E1_E2"/>
    <property type="match status" value="1"/>
</dbReference>
<feature type="transmembrane region" description="Helical" evidence="10">
    <location>
        <begin position="866"/>
        <end position="886"/>
    </location>
</feature>
<keyword evidence="4 10" id="KW-0812">Transmembrane</keyword>
<evidence type="ECO:0000256" key="1">
    <source>
        <dbReference type="ARBA" id="ARBA00004651"/>
    </source>
</evidence>
<dbReference type="InterPro" id="IPR044492">
    <property type="entry name" value="P_typ_ATPase_HD_dom"/>
</dbReference>
<dbReference type="Gene3D" id="2.70.150.10">
    <property type="entry name" value="Calcium-transporting ATPase, cytoplasmic transduction domain A"/>
    <property type="match status" value="1"/>
</dbReference>
<evidence type="ECO:0000313" key="12">
    <source>
        <dbReference type="EMBL" id="MFB9213393.1"/>
    </source>
</evidence>
<dbReference type="Proteomes" id="UP001589654">
    <property type="component" value="Unassembled WGS sequence"/>
</dbReference>
<dbReference type="InterPro" id="IPR023299">
    <property type="entry name" value="ATPase_P-typ_cyto_dom_N"/>
</dbReference>
<accession>A0ABV5JAT8</accession>
<dbReference type="Gene3D" id="3.40.50.1000">
    <property type="entry name" value="HAD superfamily/HAD-like"/>
    <property type="match status" value="1"/>
</dbReference>
<feature type="transmembrane region" description="Helical" evidence="10">
    <location>
        <begin position="835"/>
        <end position="854"/>
    </location>
</feature>
<dbReference type="SFLD" id="SFLDS00003">
    <property type="entry name" value="Haloacid_Dehalogenase"/>
    <property type="match status" value="1"/>
</dbReference>
<dbReference type="SUPFAM" id="SSF81660">
    <property type="entry name" value="Metal cation-transporting ATPase, ATP-binding domain N"/>
    <property type="match status" value="1"/>
</dbReference>
<feature type="transmembrane region" description="Helical" evidence="10">
    <location>
        <begin position="56"/>
        <end position="74"/>
    </location>
</feature>
<evidence type="ECO:0000256" key="10">
    <source>
        <dbReference type="SAM" id="Phobius"/>
    </source>
</evidence>
<sequence length="902" mass="100036">MRGYHQLTVEAILKELGSSKNGLGEKQVQKNRSQFGWNELPKERGKSKLVIFIRQFKSLMVMILLAAALISFLTQHFIDVYVILAVVLANALIGFSQEIRAQNAVIALQKMLVQHCRVIRDGKDFKVPIRELVPGDVIILEEGNQIPADARIIQSNNLRTVESSLTGESVPENKQEEPLPIETPLADQTNMLWKGTFVVAGYGEAVVCQTGRNTALGKVAESLSVIKPEKTNFQRKTDRLARQMALIAFGSTLLIFVAGYLSDAIPLKDLWMISIAVMVAAIPEGLPAVLSVVMAIGSFRMSKKNAIIREITSVETLGAVTTIITDKTGTLTQNKLTVTKMMVLGEPEIEVSGNGWAPEGKFQQNHIELQPKSHPVLAKVMAITHFSNNAEIRYFKEKENYELVGDPTEGALRTLAEKSGALDSFENWNKIDDQPFDSKLKLRATLCQNHQKKELLVVGAPEKLLTISHQILTKEGVKSLDDSLKREIETKLEEWSSEALRVIGLAYKEVNNGNNTIREVDIGDLVFVGLVGMIDPPRKEVREAVEKCKKAGIRVIMATGDHVNTAIAISQAIGILEKDKPSSKKALTESELEKMDDEEFDQAILKVQVLARLNPEMKLKVASRLQEKGELVAMTGDGVNDAPALKKADVGVSMGIMGTDVARAASKVVLADDNFATIVNAVEEGRIVFSNARKTSFFLVTTNFAEIVTLVILIAMGQPMPLTAIQILWLNLVTDGVGNIALATEKGHGDMLKEKPLKKREDILNKKIFPFLLIMVSSMSLLCLGVFFWFIDQGIEKARTAVFITMAMTQLYNLYNMRSLKKATISMGYFTNKYINFAFILSLLIQILIIEIPFFQEIFDFSKVNIAEFSVLVILSSTALWMGEIYKAWIKKQTKLPENLQA</sequence>
<dbReference type="Gene3D" id="3.40.1110.10">
    <property type="entry name" value="Calcium-transporting ATPase, cytoplasmic domain N"/>
    <property type="match status" value="1"/>
</dbReference>
<keyword evidence="3" id="KW-1003">Cell membrane</keyword>
<feature type="domain" description="Cation-transporting P-type ATPase N-terminal" evidence="11">
    <location>
        <begin position="3"/>
        <end position="76"/>
    </location>
</feature>
<gene>
    <name evidence="12" type="ORF">ACFFUR_16375</name>
</gene>
<keyword evidence="6" id="KW-0067">ATP-binding</keyword>
<dbReference type="Pfam" id="PF00690">
    <property type="entry name" value="Cation_ATPase_N"/>
    <property type="match status" value="1"/>
</dbReference>
<evidence type="ECO:0000256" key="7">
    <source>
        <dbReference type="ARBA" id="ARBA00022967"/>
    </source>
</evidence>
<dbReference type="PRINTS" id="PR00120">
    <property type="entry name" value="HATPASE"/>
</dbReference>
<evidence type="ECO:0000256" key="3">
    <source>
        <dbReference type="ARBA" id="ARBA00022475"/>
    </source>
</evidence>
<evidence type="ECO:0000256" key="4">
    <source>
        <dbReference type="ARBA" id="ARBA00022692"/>
    </source>
</evidence>
<dbReference type="Gene3D" id="1.20.1110.10">
    <property type="entry name" value="Calcium-transporting ATPase, transmembrane domain"/>
    <property type="match status" value="1"/>
</dbReference>
<dbReference type="EMBL" id="JBHMEW010000068">
    <property type="protein sequence ID" value="MFB9213393.1"/>
    <property type="molecule type" value="Genomic_DNA"/>
</dbReference>
<evidence type="ECO:0000256" key="6">
    <source>
        <dbReference type="ARBA" id="ARBA00022840"/>
    </source>
</evidence>
<evidence type="ECO:0000256" key="8">
    <source>
        <dbReference type="ARBA" id="ARBA00022989"/>
    </source>
</evidence>
<dbReference type="PANTHER" id="PTHR43294:SF21">
    <property type="entry name" value="CATION TRANSPORTING ATPASE"/>
    <property type="match status" value="1"/>
</dbReference>
<evidence type="ECO:0000256" key="5">
    <source>
        <dbReference type="ARBA" id="ARBA00022741"/>
    </source>
</evidence>
<dbReference type="InterPro" id="IPR018303">
    <property type="entry name" value="ATPase_P-typ_P_site"/>
</dbReference>
<dbReference type="Pfam" id="PF13246">
    <property type="entry name" value="Cation_ATPase"/>
    <property type="match status" value="1"/>
</dbReference>